<dbReference type="AlphaFoldDB" id="A0AAX4I939"/>
<dbReference type="EMBL" id="CP137307">
    <property type="protein sequence ID" value="WQF79666.1"/>
    <property type="molecule type" value="Genomic_DNA"/>
</dbReference>
<feature type="compositionally biased region" description="Basic and acidic residues" evidence="1">
    <location>
        <begin position="11"/>
        <end position="26"/>
    </location>
</feature>
<dbReference type="KEGG" id="cdet:87941183"/>
<feature type="region of interest" description="Disordered" evidence="1">
    <location>
        <begin position="1"/>
        <end position="26"/>
    </location>
</feature>
<evidence type="ECO:0000313" key="2">
    <source>
        <dbReference type="EMBL" id="WQF79666.1"/>
    </source>
</evidence>
<sequence length="160" mass="18451">MTYASSYPCNERIRREEKKEENKDTHRPEFWASLVRRAFTLHRISRTPACPIHHPPLAVAPLSPVNDNRNPPDLVVRRGPPVGLHCSPPPKVRSRRTNKAAPPPESCASSRLDERLVLSCLARLPRHHVHGRDIVGLWGTTMWRRPYDVRQNFTSWFINS</sequence>
<feature type="region of interest" description="Disordered" evidence="1">
    <location>
        <begin position="62"/>
        <end position="108"/>
    </location>
</feature>
<gene>
    <name evidence="2" type="ORF">CDEST_04680</name>
</gene>
<dbReference type="Proteomes" id="UP001322277">
    <property type="component" value="Chromosome 3"/>
</dbReference>
<name>A0AAX4I939_9PEZI</name>
<dbReference type="GeneID" id="87941183"/>
<keyword evidence="3" id="KW-1185">Reference proteome</keyword>
<reference evidence="3" key="1">
    <citation type="journal article" date="2023" name="bioRxiv">
        <title>Complete genome of the Medicago anthracnose fungus, Colletotrichum destructivum, reveals a mini-chromosome-like region within a core chromosome.</title>
        <authorList>
            <person name="Lapalu N."/>
            <person name="Simon A."/>
            <person name="Lu A."/>
            <person name="Plaumann P.-L."/>
            <person name="Amselem J."/>
            <person name="Pigne S."/>
            <person name="Auger A."/>
            <person name="Koch C."/>
            <person name="Dallery J.-F."/>
            <person name="O'Connell R.J."/>
        </authorList>
    </citation>
    <scope>NUCLEOTIDE SEQUENCE [LARGE SCALE GENOMIC DNA]</scope>
    <source>
        <strain evidence="3">CBS 520.97</strain>
    </source>
</reference>
<proteinExistence type="predicted"/>
<accession>A0AAX4I939</accession>
<organism evidence="2 3">
    <name type="scientific">Colletotrichum destructivum</name>
    <dbReference type="NCBI Taxonomy" id="34406"/>
    <lineage>
        <taxon>Eukaryota</taxon>
        <taxon>Fungi</taxon>
        <taxon>Dikarya</taxon>
        <taxon>Ascomycota</taxon>
        <taxon>Pezizomycotina</taxon>
        <taxon>Sordariomycetes</taxon>
        <taxon>Hypocreomycetidae</taxon>
        <taxon>Glomerellales</taxon>
        <taxon>Glomerellaceae</taxon>
        <taxon>Colletotrichum</taxon>
        <taxon>Colletotrichum destructivum species complex</taxon>
    </lineage>
</organism>
<evidence type="ECO:0000256" key="1">
    <source>
        <dbReference type="SAM" id="MobiDB-lite"/>
    </source>
</evidence>
<evidence type="ECO:0000313" key="3">
    <source>
        <dbReference type="Proteomes" id="UP001322277"/>
    </source>
</evidence>
<dbReference type="RefSeq" id="XP_062776890.1">
    <property type="nucleotide sequence ID" value="XM_062920839.1"/>
</dbReference>
<protein>
    <submittedName>
        <fullName evidence="2">Uncharacterized protein</fullName>
    </submittedName>
</protein>